<accession>A0A8H4MZQ3</accession>
<dbReference type="PRINTS" id="PR00462">
    <property type="entry name" value="LIGNINASE"/>
</dbReference>
<feature type="binding site" evidence="7">
    <location>
        <position position="238"/>
    </location>
    <ligand>
        <name>Ca(2+)</name>
        <dbReference type="ChEBI" id="CHEBI:29108"/>
        <label>2</label>
    </ligand>
</feature>
<dbReference type="Gene3D" id="1.10.420.10">
    <property type="entry name" value="Peroxidase, domain 2"/>
    <property type="match status" value="1"/>
</dbReference>
<proteinExistence type="inferred from homology"/>
<dbReference type="OrthoDB" id="2113341at2759"/>
<organism evidence="12 13">
    <name type="scientific">Botryosphaeria dothidea</name>
    <dbReference type="NCBI Taxonomy" id="55169"/>
    <lineage>
        <taxon>Eukaryota</taxon>
        <taxon>Fungi</taxon>
        <taxon>Dikarya</taxon>
        <taxon>Ascomycota</taxon>
        <taxon>Pezizomycotina</taxon>
        <taxon>Dothideomycetes</taxon>
        <taxon>Dothideomycetes incertae sedis</taxon>
        <taxon>Botryosphaeriales</taxon>
        <taxon>Botryosphaeriaceae</taxon>
        <taxon>Botryosphaeria</taxon>
    </lineage>
</organism>
<sequence>MRSSTILLTSVCGTSAYTFSALDSLPSTLHDITYRTLDNLSPRNLFSARGTPACPSIWKTISADLTKDFLAGGECTDLARAAIRYAFHDAGTFSLTLPTVAPASGGADGSLLLEPSEIGRPENNGLQDYHAYITNKYNAYHAAGAGAADLVQFAGAHAIVTCPGGPTVKAVVGRADSASPSPTGVMPPGFGKGSDHDSLLRLFQAKGFSAGDLAALVGAHSTSKNVAEGAIAVGAPQDSTPGRWDVKYYAETYSPPAGVQRFDSDIALSNTSTAVGKEFSGFVNNQGKWVGKFADAMFRLSVLGIPQSTYKNFADCTAALPKGTSAKRDIRSAPINARAR</sequence>
<comment type="cofactor">
    <cofactor evidence="7 10">
        <name>Ca(2+)</name>
        <dbReference type="ChEBI" id="CHEBI:29108"/>
    </cofactor>
    <text evidence="7 10">Binds 2 calcium ions per subunit.</text>
</comment>
<protein>
    <recommendedName>
        <fullName evidence="10">Peroxidase</fullName>
        <ecNumber evidence="10">1.11.1.-</ecNumber>
    </recommendedName>
</protein>
<evidence type="ECO:0000256" key="8">
    <source>
        <dbReference type="PIRSR" id="PIRSR601621-3"/>
    </source>
</evidence>
<dbReference type="GO" id="GO:0020037">
    <property type="term" value="F:heme binding"/>
    <property type="evidence" value="ECO:0007669"/>
    <property type="project" value="UniProtKB-UniRule"/>
</dbReference>
<feature type="binding site" evidence="7">
    <location>
        <position position="108"/>
    </location>
    <ligand>
        <name>Ca(2+)</name>
        <dbReference type="ChEBI" id="CHEBI:29108"/>
        <label>1</label>
    </ligand>
</feature>
<feature type="active site" description="Proton acceptor" evidence="6">
    <location>
        <position position="88"/>
    </location>
</feature>
<comment type="caution">
    <text evidence="12">The sequence shown here is derived from an EMBL/GenBank/DDBJ whole genome shotgun (WGS) entry which is preliminary data.</text>
</comment>
<keyword evidence="4 10" id="KW-0560">Oxidoreductase</keyword>
<dbReference type="GO" id="GO:0000302">
    <property type="term" value="P:response to reactive oxygen species"/>
    <property type="evidence" value="ECO:0007669"/>
    <property type="project" value="TreeGrafter"/>
</dbReference>
<evidence type="ECO:0000313" key="12">
    <source>
        <dbReference type="EMBL" id="KAF4303535.1"/>
    </source>
</evidence>
<dbReference type="InterPro" id="IPR044831">
    <property type="entry name" value="Ccp1-like"/>
</dbReference>
<feature type="domain" description="Plant heme peroxidase family profile" evidence="11">
    <location>
        <begin position="106"/>
        <end position="221"/>
    </location>
</feature>
<keyword evidence="7 10" id="KW-0106">Calcium</keyword>
<evidence type="ECO:0000256" key="7">
    <source>
        <dbReference type="PIRSR" id="PIRSR601621-2"/>
    </source>
</evidence>
<keyword evidence="9" id="KW-1015">Disulfide bond</keyword>
<feature type="binding site" evidence="7">
    <location>
        <position position="110"/>
    </location>
    <ligand>
        <name>Ca(2+)</name>
        <dbReference type="ChEBI" id="CHEBI:29108"/>
        <label>1</label>
    </ligand>
</feature>
<evidence type="ECO:0000256" key="9">
    <source>
        <dbReference type="PIRSR" id="PIRSR601621-4"/>
    </source>
</evidence>
<feature type="binding site" evidence="7">
    <location>
        <position position="106"/>
    </location>
    <ligand>
        <name>Ca(2+)</name>
        <dbReference type="ChEBI" id="CHEBI:29108"/>
        <label>1</label>
    </ligand>
</feature>
<keyword evidence="7 10" id="KW-0479">Metal-binding</keyword>
<dbReference type="InterPro" id="IPR001621">
    <property type="entry name" value="Ligninase"/>
</dbReference>
<evidence type="ECO:0000256" key="5">
    <source>
        <dbReference type="ARBA" id="ARBA00023180"/>
    </source>
</evidence>
<dbReference type="Gene3D" id="1.10.520.10">
    <property type="match status" value="1"/>
</dbReference>
<evidence type="ECO:0000256" key="6">
    <source>
        <dbReference type="PIRSR" id="PIRSR601621-1"/>
    </source>
</evidence>
<evidence type="ECO:0000313" key="13">
    <source>
        <dbReference type="Proteomes" id="UP000572817"/>
    </source>
</evidence>
<reference evidence="12" key="1">
    <citation type="submission" date="2020-04" db="EMBL/GenBank/DDBJ databases">
        <title>Genome Assembly and Annotation of Botryosphaeria dothidea sdau 11-99, a Latent Pathogen of Apple Fruit Ring Rot in China.</title>
        <authorList>
            <person name="Yu C."/>
            <person name="Diao Y."/>
            <person name="Lu Q."/>
            <person name="Zhao J."/>
            <person name="Cui S."/>
            <person name="Peng C."/>
            <person name="He B."/>
            <person name="Liu H."/>
        </authorList>
    </citation>
    <scope>NUCLEOTIDE SEQUENCE [LARGE SCALE GENOMIC DNA]</scope>
    <source>
        <strain evidence="12">Sdau11-99</strain>
    </source>
</reference>
<keyword evidence="5" id="KW-0325">Glycoprotein</keyword>
<dbReference type="PANTHER" id="PTHR31356">
    <property type="entry name" value="THYLAKOID LUMENAL 29 KDA PROTEIN, CHLOROPLASTIC-RELATED"/>
    <property type="match status" value="1"/>
</dbReference>
<dbReference type="GO" id="GO:0042744">
    <property type="term" value="P:hydrogen peroxide catabolic process"/>
    <property type="evidence" value="ECO:0007669"/>
    <property type="project" value="TreeGrafter"/>
</dbReference>
<dbReference type="PROSITE" id="PS50873">
    <property type="entry name" value="PEROXIDASE_4"/>
    <property type="match status" value="1"/>
</dbReference>
<dbReference type="GO" id="GO:0046872">
    <property type="term" value="F:metal ion binding"/>
    <property type="evidence" value="ECO:0007669"/>
    <property type="project" value="UniProtKB-UniRule"/>
</dbReference>
<dbReference type="GO" id="GO:0004601">
    <property type="term" value="F:peroxidase activity"/>
    <property type="evidence" value="ECO:0007669"/>
    <property type="project" value="UniProtKB-KW"/>
</dbReference>
<dbReference type="SMR" id="A0A8H4MZQ3"/>
<evidence type="ECO:0000256" key="2">
    <source>
        <dbReference type="ARBA" id="ARBA00022559"/>
    </source>
</evidence>
<name>A0A8H4MZQ3_9PEZI</name>
<comment type="cofactor">
    <cofactor evidence="7">
        <name>heme b</name>
        <dbReference type="ChEBI" id="CHEBI:60344"/>
    </cofactor>
    <text evidence="7">Binds 1 heme b (iron(II)-protoporphyrin IX) group per subunit.</text>
</comment>
<dbReference type="EMBL" id="WWBZ02000062">
    <property type="protein sequence ID" value="KAF4303535.1"/>
    <property type="molecule type" value="Genomic_DNA"/>
</dbReference>
<feature type="binding site" evidence="7">
    <location>
        <position position="221"/>
    </location>
    <ligand>
        <name>Ca(2+)</name>
        <dbReference type="ChEBI" id="CHEBI:29108"/>
        <label>2</label>
    </ligand>
</feature>
<feature type="site" description="Transition state stabilizer" evidence="8">
    <location>
        <position position="84"/>
    </location>
</feature>
<keyword evidence="13" id="KW-1185">Reference proteome</keyword>
<evidence type="ECO:0000256" key="4">
    <source>
        <dbReference type="ARBA" id="ARBA00023002"/>
    </source>
</evidence>
<dbReference type="GO" id="GO:0034599">
    <property type="term" value="P:cellular response to oxidative stress"/>
    <property type="evidence" value="ECO:0007669"/>
    <property type="project" value="InterPro"/>
</dbReference>
<feature type="binding site" evidence="7">
    <location>
        <position position="89"/>
    </location>
    <ligand>
        <name>Ca(2+)</name>
        <dbReference type="ChEBI" id="CHEBI:29108"/>
        <label>1</label>
    </ligand>
</feature>
<gene>
    <name evidence="12" type="ORF">GTA08_BOTSDO09502</name>
</gene>
<evidence type="ECO:0000259" key="11">
    <source>
        <dbReference type="PROSITE" id="PS50873"/>
    </source>
</evidence>
<evidence type="ECO:0000256" key="10">
    <source>
        <dbReference type="RuleBase" id="RU363051"/>
    </source>
</evidence>
<dbReference type="Proteomes" id="UP000572817">
    <property type="component" value="Unassembled WGS sequence"/>
</dbReference>
<keyword evidence="2 10" id="KW-0575">Peroxidase</keyword>
<keyword evidence="7" id="KW-0408">Iron</keyword>
<evidence type="ECO:0000256" key="1">
    <source>
        <dbReference type="ARBA" id="ARBA00006089"/>
    </source>
</evidence>
<dbReference type="EC" id="1.11.1.-" evidence="10"/>
<feature type="binding site" description="axial binding residue" evidence="7">
    <location>
        <position position="220"/>
    </location>
    <ligand>
        <name>heme b</name>
        <dbReference type="ChEBI" id="CHEBI:60344"/>
    </ligand>
    <ligandPart>
        <name>Fe</name>
        <dbReference type="ChEBI" id="CHEBI:18248"/>
    </ligandPart>
</feature>
<dbReference type="AlphaFoldDB" id="A0A8H4MZQ3"/>
<feature type="binding site" evidence="7">
    <location>
        <position position="240"/>
    </location>
    <ligand>
        <name>Ca(2+)</name>
        <dbReference type="ChEBI" id="CHEBI:29108"/>
        <label>2</label>
    </ligand>
</feature>
<dbReference type="SUPFAM" id="SSF48113">
    <property type="entry name" value="Heme-dependent peroxidases"/>
    <property type="match status" value="1"/>
</dbReference>
<dbReference type="InterPro" id="IPR002016">
    <property type="entry name" value="Haem_peroxidase"/>
</dbReference>
<feature type="disulfide bond" evidence="9">
    <location>
        <begin position="75"/>
        <end position="162"/>
    </location>
</feature>
<dbReference type="PRINTS" id="PR00458">
    <property type="entry name" value="PEROXIDASE"/>
</dbReference>
<keyword evidence="3 7" id="KW-0349">Heme</keyword>
<dbReference type="PANTHER" id="PTHR31356:SF66">
    <property type="entry name" value="CATALASE-PEROXIDASE"/>
    <property type="match status" value="1"/>
</dbReference>
<dbReference type="Pfam" id="PF00141">
    <property type="entry name" value="peroxidase"/>
    <property type="match status" value="1"/>
</dbReference>
<feature type="binding site" evidence="7">
    <location>
        <position position="245"/>
    </location>
    <ligand>
        <name>Ca(2+)</name>
        <dbReference type="ChEBI" id="CHEBI:29108"/>
        <label>2</label>
    </ligand>
</feature>
<comment type="similarity">
    <text evidence="1 10">Belongs to the peroxidase family. Ligninase subfamily.</text>
</comment>
<dbReference type="InterPro" id="IPR010255">
    <property type="entry name" value="Haem_peroxidase_sf"/>
</dbReference>
<evidence type="ECO:0000256" key="3">
    <source>
        <dbReference type="ARBA" id="ARBA00022617"/>
    </source>
</evidence>